<feature type="domain" description="N-acetyltransferase" evidence="3">
    <location>
        <begin position="5"/>
        <end position="150"/>
    </location>
</feature>
<dbReference type="RefSeq" id="WP_127751467.1">
    <property type="nucleotide sequence ID" value="NZ_CP033222.1"/>
</dbReference>
<dbReference type="OrthoDB" id="9805924at2"/>
<dbReference type="InterPro" id="IPR016181">
    <property type="entry name" value="Acyl_CoA_acyltransferase"/>
</dbReference>
<dbReference type="Proteomes" id="UP000283063">
    <property type="component" value="Plasmid pW43C"/>
</dbReference>
<accession>A0A3T0NAC0</accession>
<dbReference type="InterPro" id="IPR051016">
    <property type="entry name" value="Diverse_Substrate_AcTransf"/>
</dbReference>
<sequence length="150" mass="17316">MSEALVIRPLRAEDEADWRRLWTAYLQFYDTTLPEEVFQTAFSRLLEQNNREFQGLIATVDGVAVGLAHFLFHRTLWATTDTCYLMDLFADPNVRGQGVGRALIEGVRQRALAADIPSLYWMTQEFNYPGRTLYDKVAEKTPFIVYEINS</sequence>
<dbReference type="CDD" id="cd04301">
    <property type="entry name" value="NAT_SF"/>
    <property type="match status" value="1"/>
</dbReference>
<dbReference type="GO" id="GO:0008080">
    <property type="term" value="F:N-acetyltransferase activity"/>
    <property type="evidence" value="ECO:0007669"/>
    <property type="project" value="TreeGrafter"/>
</dbReference>
<dbReference type="Pfam" id="PF00583">
    <property type="entry name" value="Acetyltransf_1"/>
    <property type="match status" value="1"/>
</dbReference>
<proteinExistence type="predicted"/>
<keyword evidence="5" id="KW-1185">Reference proteome</keyword>
<protein>
    <submittedName>
        <fullName evidence="4">GNAT family N-acetyltransferase</fullName>
    </submittedName>
</protein>
<dbReference type="Gene3D" id="3.40.630.30">
    <property type="match status" value="1"/>
</dbReference>
<evidence type="ECO:0000313" key="4">
    <source>
        <dbReference type="EMBL" id="AZV80966.1"/>
    </source>
</evidence>
<dbReference type="AlphaFoldDB" id="A0A3T0NAC0"/>
<dbReference type="KEGG" id="sedi:EBB79_23885"/>
<dbReference type="PANTHER" id="PTHR10545:SF42">
    <property type="entry name" value="ACETYLTRANSFERASE"/>
    <property type="match status" value="1"/>
</dbReference>
<reference evidence="4 5" key="1">
    <citation type="submission" date="2018-10" db="EMBL/GenBank/DDBJ databases">
        <title>Parasedimentitalea marina sp. nov., a psychrophilic bacterium isolated from deep seawater of the New Britain Trench.</title>
        <authorList>
            <person name="Cao J."/>
        </authorList>
    </citation>
    <scope>NUCLEOTIDE SEQUENCE [LARGE SCALE GENOMIC DNA]</scope>
    <source>
        <strain evidence="4 5">W43</strain>
        <plasmid evidence="4 5">pW43C</plasmid>
    </source>
</reference>
<evidence type="ECO:0000313" key="5">
    <source>
        <dbReference type="Proteomes" id="UP000283063"/>
    </source>
</evidence>
<geneLocation type="plasmid" evidence="4 5">
    <name>pW43C</name>
</geneLocation>
<dbReference type="InterPro" id="IPR000182">
    <property type="entry name" value="GNAT_dom"/>
</dbReference>
<dbReference type="PANTHER" id="PTHR10545">
    <property type="entry name" value="DIAMINE N-ACETYLTRANSFERASE"/>
    <property type="match status" value="1"/>
</dbReference>
<evidence type="ECO:0000256" key="2">
    <source>
        <dbReference type="ARBA" id="ARBA00023315"/>
    </source>
</evidence>
<evidence type="ECO:0000256" key="1">
    <source>
        <dbReference type="ARBA" id="ARBA00022679"/>
    </source>
</evidence>
<dbReference type="SUPFAM" id="SSF55729">
    <property type="entry name" value="Acyl-CoA N-acyltransferases (Nat)"/>
    <property type="match status" value="1"/>
</dbReference>
<gene>
    <name evidence="4" type="ORF">EBB79_23885</name>
</gene>
<dbReference type="PROSITE" id="PS51186">
    <property type="entry name" value="GNAT"/>
    <property type="match status" value="1"/>
</dbReference>
<organism evidence="4 5">
    <name type="scientific">Parasedimentitalea marina</name>
    <dbReference type="NCBI Taxonomy" id="2483033"/>
    <lineage>
        <taxon>Bacteria</taxon>
        <taxon>Pseudomonadati</taxon>
        <taxon>Pseudomonadota</taxon>
        <taxon>Alphaproteobacteria</taxon>
        <taxon>Rhodobacterales</taxon>
        <taxon>Paracoccaceae</taxon>
        <taxon>Parasedimentitalea</taxon>
    </lineage>
</organism>
<dbReference type="EMBL" id="CP033222">
    <property type="protein sequence ID" value="AZV80966.1"/>
    <property type="molecule type" value="Genomic_DNA"/>
</dbReference>
<keyword evidence="2" id="KW-0012">Acyltransferase</keyword>
<keyword evidence="1 4" id="KW-0808">Transferase</keyword>
<evidence type="ECO:0000259" key="3">
    <source>
        <dbReference type="PROSITE" id="PS51186"/>
    </source>
</evidence>
<name>A0A3T0NAC0_9RHOB</name>
<keyword evidence="4" id="KW-0614">Plasmid</keyword>